<feature type="region of interest" description="Disordered" evidence="1">
    <location>
        <begin position="149"/>
        <end position="222"/>
    </location>
</feature>
<dbReference type="Proteomes" id="UP000308197">
    <property type="component" value="Unassembled WGS sequence"/>
</dbReference>
<dbReference type="InParanoid" id="A0A5C3PC95"/>
<proteinExistence type="predicted"/>
<name>A0A5C3PC95_9APHY</name>
<evidence type="ECO:0000313" key="2">
    <source>
        <dbReference type="EMBL" id="TFK86228.1"/>
    </source>
</evidence>
<feature type="compositionally biased region" description="Polar residues" evidence="1">
    <location>
        <begin position="149"/>
        <end position="159"/>
    </location>
</feature>
<accession>A0A5C3PC95</accession>
<feature type="compositionally biased region" description="Low complexity" evidence="1">
    <location>
        <begin position="398"/>
        <end position="415"/>
    </location>
</feature>
<gene>
    <name evidence="2" type="ORF">K466DRAFT_600517</name>
</gene>
<feature type="compositionally biased region" description="Low complexity" evidence="1">
    <location>
        <begin position="299"/>
        <end position="312"/>
    </location>
</feature>
<sequence>MDSQIQGTPPYQPHPGAYGTAELGASPHAVPGSYGLPYTPPGYMPPGGYGHQVSAQSMYQQMPPNTPPYVYSGGPQNVQYYPPSAPLQQYMGPPQNWQPHLSSPGPGMPGMPAMSPFYDPAMPPSQANPAVVPPNPVRRILQPGSTQPRLEQLHGQQSGFRPPPSHLMQAPSGVAQSQSYSTNIHGRSLSYDQSGQLADDRRPRSNATASTTSHHGGQTLWSVDNRSGYGTASGASSHYAGHVGQPAASAAQYGYSAMGFAPSHQSIRGSGGPRNLAPPGGDEHAVSNRQPPLPFAQPHTSSSHHQSSSSRSGWDDQQVGNWAQSTWPYGGHYSGATQAAHGEAPHTQNVVSLDDLDDPVDSGDASNAGQDQPRRKESRGLASRVISMMKPHRSTQGAAESATASNSSSSHASQSVPPPMFSTIVSEVKYKGNALPLAHEYRQWQPMRVQDLKDLAAEVQQQSPRPSGGLQWIDGTPSLERFGTFRLGGVCTYHIEHVNFEPASLGGSVTRSATPHQPVVVPNLPGGGTGNLTALFAATSINPSTDKFIDKERPCFITHIEAATAQAEGTLSQRPQTLSAYLAPFLGAIPGADTHGTPRNLTHRTQQQKEWWLPVLFKTSEPSRALDEVWKEAVPAFAPRHPADEVYEKTHVGRFPFTVYPHPQIITKWRRSSRWDTENGALKQCFIWCGDPGQQVVVNFAQVMQRTPAKVKPIRAERFGRKLWLDAEELEKLQAWWKILYYSDLAPGPAPAEPIATVPM</sequence>
<keyword evidence="3" id="KW-1185">Reference proteome</keyword>
<feature type="region of interest" description="Disordered" evidence="1">
    <location>
        <begin position="352"/>
        <end position="418"/>
    </location>
</feature>
<dbReference type="AlphaFoldDB" id="A0A5C3PC95"/>
<feature type="region of interest" description="Disordered" evidence="1">
    <location>
        <begin position="264"/>
        <end position="325"/>
    </location>
</feature>
<evidence type="ECO:0000313" key="3">
    <source>
        <dbReference type="Proteomes" id="UP000308197"/>
    </source>
</evidence>
<dbReference type="EMBL" id="ML211210">
    <property type="protein sequence ID" value="TFK86228.1"/>
    <property type="molecule type" value="Genomic_DNA"/>
</dbReference>
<reference evidence="2 3" key="1">
    <citation type="journal article" date="2019" name="Nat. Ecol. Evol.">
        <title>Megaphylogeny resolves global patterns of mushroom evolution.</title>
        <authorList>
            <person name="Varga T."/>
            <person name="Krizsan K."/>
            <person name="Foldi C."/>
            <person name="Dima B."/>
            <person name="Sanchez-Garcia M."/>
            <person name="Sanchez-Ramirez S."/>
            <person name="Szollosi G.J."/>
            <person name="Szarkandi J.G."/>
            <person name="Papp V."/>
            <person name="Albert L."/>
            <person name="Andreopoulos W."/>
            <person name="Angelini C."/>
            <person name="Antonin V."/>
            <person name="Barry K.W."/>
            <person name="Bougher N.L."/>
            <person name="Buchanan P."/>
            <person name="Buyck B."/>
            <person name="Bense V."/>
            <person name="Catcheside P."/>
            <person name="Chovatia M."/>
            <person name="Cooper J."/>
            <person name="Damon W."/>
            <person name="Desjardin D."/>
            <person name="Finy P."/>
            <person name="Geml J."/>
            <person name="Haridas S."/>
            <person name="Hughes K."/>
            <person name="Justo A."/>
            <person name="Karasinski D."/>
            <person name="Kautmanova I."/>
            <person name="Kiss B."/>
            <person name="Kocsube S."/>
            <person name="Kotiranta H."/>
            <person name="LaButti K.M."/>
            <person name="Lechner B.E."/>
            <person name="Liimatainen K."/>
            <person name="Lipzen A."/>
            <person name="Lukacs Z."/>
            <person name="Mihaltcheva S."/>
            <person name="Morgado L.N."/>
            <person name="Niskanen T."/>
            <person name="Noordeloos M.E."/>
            <person name="Ohm R.A."/>
            <person name="Ortiz-Santana B."/>
            <person name="Ovrebo C."/>
            <person name="Racz N."/>
            <person name="Riley R."/>
            <person name="Savchenko A."/>
            <person name="Shiryaev A."/>
            <person name="Soop K."/>
            <person name="Spirin V."/>
            <person name="Szebenyi C."/>
            <person name="Tomsovsky M."/>
            <person name="Tulloss R.E."/>
            <person name="Uehling J."/>
            <person name="Grigoriev I.V."/>
            <person name="Vagvolgyi C."/>
            <person name="Papp T."/>
            <person name="Martin F.M."/>
            <person name="Miettinen O."/>
            <person name="Hibbett D.S."/>
            <person name="Nagy L.G."/>
        </authorList>
    </citation>
    <scope>NUCLEOTIDE SEQUENCE [LARGE SCALE GENOMIC DNA]</scope>
    <source>
        <strain evidence="2 3">HHB13444</strain>
    </source>
</reference>
<feature type="compositionally biased region" description="Polar residues" evidence="1">
    <location>
        <begin position="205"/>
        <end position="222"/>
    </location>
</feature>
<evidence type="ECO:0000256" key="1">
    <source>
        <dbReference type="SAM" id="MobiDB-lite"/>
    </source>
</evidence>
<feature type="compositionally biased region" description="Polar residues" evidence="1">
    <location>
        <begin position="174"/>
        <end position="196"/>
    </location>
</feature>
<protein>
    <submittedName>
        <fullName evidence="2">Uncharacterized protein</fullName>
    </submittedName>
</protein>
<feature type="region of interest" description="Disordered" evidence="1">
    <location>
        <begin position="1"/>
        <end position="25"/>
    </location>
</feature>
<organism evidence="2 3">
    <name type="scientific">Polyporus arcularius HHB13444</name>
    <dbReference type="NCBI Taxonomy" id="1314778"/>
    <lineage>
        <taxon>Eukaryota</taxon>
        <taxon>Fungi</taxon>
        <taxon>Dikarya</taxon>
        <taxon>Basidiomycota</taxon>
        <taxon>Agaricomycotina</taxon>
        <taxon>Agaricomycetes</taxon>
        <taxon>Polyporales</taxon>
        <taxon>Polyporaceae</taxon>
        <taxon>Polyporus</taxon>
    </lineage>
</organism>